<reference evidence="2" key="2">
    <citation type="journal article" date="2015" name="Fish Shellfish Immunol.">
        <title>Early steps in the European eel (Anguilla anguilla)-Vibrio vulnificus interaction in the gills: Role of the RtxA13 toxin.</title>
        <authorList>
            <person name="Callol A."/>
            <person name="Pajuelo D."/>
            <person name="Ebbesson L."/>
            <person name="Teles M."/>
            <person name="MacKenzie S."/>
            <person name="Amaro C."/>
        </authorList>
    </citation>
    <scope>NUCLEOTIDE SEQUENCE</scope>
</reference>
<reference evidence="2" key="1">
    <citation type="submission" date="2014-11" db="EMBL/GenBank/DDBJ databases">
        <authorList>
            <person name="Amaro Gonzalez C."/>
        </authorList>
    </citation>
    <scope>NUCLEOTIDE SEQUENCE</scope>
</reference>
<keyword evidence="1" id="KW-0732">Signal</keyword>
<sequence length="77" mass="8631">MTRAVISLISSVPVCGLVHTSPTLQNFYKSNTVLHRYHGIVCIFPPIARLCKPKVEETQTHNRFVSLSCPPGNMEQH</sequence>
<evidence type="ECO:0000256" key="1">
    <source>
        <dbReference type="SAM" id="SignalP"/>
    </source>
</evidence>
<evidence type="ECO:0000313" key="2">
    <source>
        <dbReference type="EMBL" id="JAH49510.1"/>
    </source>
</evidence>
<name>A0A0E9T9F8_ANGAN</name>
<dbReference type="AlphaFoldDB" id="A0A0E9T9F8"/>
<feature type="signal peptide" evidence="1">
    <location>
        <begin position="1"/>
        <end position="16"/>
    </location>
</feature>
<accession>A0A0E9T9F8</accession>
<organism evidence="2">
    <name type="scientific">Anguilla anguilla</name>
    <name type="common">European freshwater eel</name>
    <name type="synonym">Muraena anguilla</name>
    <dbReference type="NCBI Taxonomy" id="7936"/>
    <lineage>
        <taxon>Eukaryota</taxon>
        <taxon>Metazoa</taxon>
        <taxon>Chordata</taxon>
        <taxon>Craniata</taxon>
        <taxon>Vertebrata</taxon>
        <taxon>Euteleostomi</taxon>
        <taxon>Actinopterygii</taxon>
        <taxon>Neopterygii</taxon>
        <taxon>Teleostei</taxon>
        <taxon>Anguilliformes</taxon>
        <taxon>Anguillidae</taxon>
        <taxon>Anguilla</taxon>
    </lineage>
</organism>
<feature type="chain" id="PRO_5002432773" description="Secreted protein" evidence="1">
    <location>
        <begin position="17"/>
        <end position="77"/>
    </location>
</feature>
<evidence type="ECO:0008006" key="3">
    <source>
        <dbReference type="Google" id="ProtNLM"/>
    </source>
</evidence>
<dbReference type="EMBL" id="GBXM01059067">
    <property type="protein sequence ID" value="JAH49510.1"/>
    <property type="molecule type" value="Transcribed_RNA"/>
</dbReference>
<proteinExistence type="predicted"/>
<protein>
    <recommendedName>
        <fullName evidence="3">Secreted protein</fullName>
    </recommendedName>
</protein>